<proteinExistence type="predicted"/>
<dbReference type="GeneID" id="110280876"/>
<dbReference type="Proteomes" id="UP000515211">
    <property type="component" value="Chromosome 5"/>
</dbReference>
<dbReference type="RefSeq" id="XP_020997623.1">
    <property type="nucleotide sequence ID" value="XM_021141964.2"/>
</dbReference>
<dbReference type="Pfam" id="PF07714">
    <property type="entry name" value="PK_Tyr_Ser-Thr"/>
    <property type="match status" value="1"/>
</dbReference>
<dbReference type="KEGG" id="adu:110280876"/>
<evidence type="ECO:0000259" key="1">
    <source>
        <dbReference type="PROSITE" id="PS50011"/>
    </source>
</evidence>
<gene>
    <name evidence="3" type="primary">LOC110280876</name>
</gene>
<accession>A0A6P5NRB9</accession>
<dbReference type="InterPro" id="IPR001245">
    <property type="entry name" value="Ser-Thr/Tyr_kinase_cat_dom"/>
</dbReference>
<dbReference type="SUPFAM" id="SSF56112">
    <property type="entry name" value="Protein kinase-like (PK-like)"/>
    <property type="match status" value="1"/>
</dbReference>
<dbReference type="AlphaFoldDB" id="A0A6P5NRB9"/>
<organism evidence="2 3">
    <name type="scientific">Arachis duranensis</name>
    <name type="common">Wild peanut</name>
    <dbReference type="NCBI Taxonomy" id="130453"/>
    <lineage>
        <taxon>Eukaryota</taxon>
        <taxon>Viridiplantae</taxon>
        <taxon>Streptophyta</taxon>
        <taxon>Embryophyta</taxon>
        <taxon>Tracheophyta</taxon>
        <taxon>Spermatophyta</taxon>
        <taxon>Magnoliopsida</taxon>
        <taxon>eudicotyledons</taxon>
        <taxon>Gunneridae</taxon>
        <taxon>Pentapetalae</taxon>
        <taxon>rosids</taxon>
        <taxon>fabids</taxon>
        <taxon>Fabales</taxon>
        <taxon>Fabaceae</taxon>
        <taxon>Papilionoideae</taxon>
        <taxon>50 kb inversion clade</taxon>
        <taxon>dalbergioids sensu lato</taxon>
        <taxon>Dalbergieae</taxon>
        <taxon>Pterocarpus clade</taxon>
        <taxon>Arachis</taxon>
    </lineage>
</organism>
<feature type="domain" description="Protein kinase" evidence="1">
    <location>
        <begin position="1"/>
        <end position="157"/>
    </location>
</feature>
<name>A0A6P5NRB9_ARADU</name>
<reference evidence="2" key="1">
    <citation type="journal article" date="2016" name="Nat. Genet.">
        <title>The genome sequences of Arachis duranensis and Arachis ipaensis, the diploid ancestors of cultivated peanut.</title>
        <authorList>
            <person name="Bertioli D.J."/>
            <person name="Cannon S.B."/>
            <person name="Froenicke L."/>
            <person name="Huang G."/>
            <person name="Farmer A.D."/>
            <person name="Cannon E.K."/>
            <person name="Liu X."/>
            <person name="Gao D."/>
            <person name="Clevenger J."/>
            <person name="Dash S."/>
            <person name="Ren L."/>
            <person name="Moretzsohn M.C."/>
            <person name="Shirasawa K."/>
            <person name="Huang W."/>
            <person name="Vidigal B."/>
            <person name="Abernathy B."/>
            <person name="Chu Y."/>
            <person name="Niederhuth C.E."/>
            <person name="Umale P."/>
            <person name="Araujo A.C."/>
            <person name="Kozik A."/>
            <person name="Kim K.D."/>
            <person name="Burow M.D."/>
            <person name="Varshney R.K."/>
            <person name="Wang X."/>
            <person name="Zhang X."/>
            <person name="Barkley N."/>
            <person name="Guimaraes P.M."/>
            <person name="Isobe S."/>
            <person name="Guo B."/>
            <person name="Liao B."/>
            <person name="Stalker H.T."/>
            <person name="Schmitz R.J."/>
            <person name="Scheffler B.E."/>
            <person name="Leal-Bertioli S.C."/>
            <person name="Xun X."/>
            <person name="Jackson S.A."/>
            <person name="Michelmore R."/>
            <person name="Ozias-Akins P."/>
        </authorList>
    </citation>
    <scope>NUCLEOTIDE SEQUENCE [LARGE SCALE GENOMIC DNA]</scope>
    <source>
        <strain evidence="2">cv. V14167</strain>
    </source>
</reference>
<dbReference type="GO" id="GO:0004672">
    <property type="term" value="F:protein kinase activity"/>
    <property type="evidence" value="ECO:0007669"/>
    <property type="project" value="InterPro"/>
</dbReference>
<keyword evidence="2" id="KW-1185">Reference proteome</keyword>
<evidence type="ECO:0000313" key="3">
    <source>
        <dbReference type="RefSeq" id="XP_020997623.1"/>
    </source>
</evidence>
<dbReference type="Gene3D" id="1.10.510.10">
    <property type="entry name" value="Transferase(Phosphotransferase) domain 1"/>
    <property type="match status" value="1"/>
</dbReference>
<dbReference type="InterPro" id="IPR011009">
    <property type="entry name" value="Kinase-like_dom_sf"/>
</dbReference>
<protein>
    <submittedName>
        <fullName evidence="3">Receptor-like protein kinase At3g47110</fullName>
    </submittedName>
</protein>
<dbReference type="PROSITE" id="PS50011">
    <property type="entry name" value="PROTEIN_KINASE_DOM"/>
    <property type="match status" value="1"/>
</dbReference>
<evidence type="ECO:0000313" key="2">
    <source>
        <dbReference type="Proteomes" id="UP000515211"/>
    </source>
</evidence>
<dbReference type="InterPro" id="IPR000719">
    <property type="entry name" value="Prot_kinase_dom"/>
</dbReference>
<dbReference type="InterPro" id="IPR051564">
    <property type="entry name" value="LRR_receptor-like_kinase"/>
</dbReference>
<sequence length="180" mass="19652">MVAHVSDFGLARLLSTIGVSHIGSSIIGLKGTIGYAPSEYGMGSKVSIEGDMYSFGFLILEMLTGKRPTDEMFKDGYDLRSYVEMSLPHDILNILDLTILHEESKQAATRIDEDLIGLMHANAENCLLSLSRVGLACSVESPNRRMSMVHVIQELNLIKTTIASDSLMEAEEPTQTIAST</sequence>
<dbReference type="GO" id="GO:0016020">
    <property type="term" value="C:membrane"/>
    <property type="evidence" value="ECO:0007669"/>
    <property type="project" value="TreeGrafter"/>
</dbReference>
<reference evidence="3" key="2">
    <citation type="submission" date="2025-08" db="UniProtKB">
        <authorList>
            <consortium name="RefSeq"/>
        </authorList>
    </citation>
    <scope>IDENTIFICATION</scope>
    <source>
        <tissue evidence="3">Whole plant</tissue>
    </source>
</reference>
<dbReference type="PANTHER" id="PTHR48055:SF55">
    <property type="entry name" value="PROTEIN KINASE DOMAIN-CONTAINING PROTEIN"/>
    <property type="match status" value="1"/>
</dbReference>
<dbReference type="GO" id="GO:0005524">
    <property type="term" value="F:ATP binding"/>
    <property type="evidence" value="ECO:0007669"/>
    <property type="project" value="InterPro"/>
</dbReference>
<dbReference type="PANTHER" id="PTHR48055">
    <property type="entry name" value="LEUCINE-RICH REPEAT RECEPTOR PROTEIN KINASE EMS1"/>
    <property type="match status" value="1"/>
</dbReference>